<keyword evidence="7 10" id="KW-0472">Membrane</keyword>
<dbReference type="PRINTS" id="PR00126">
    <property type="entry name" value="ATPASEGAMMA"/>
</dbReference>
<accession>A0A0H5BWE8</accession>
<dbReference type="InterPro" id="IPR000131">
    <property type="entry name" value="ATP_synth_F1_gsu"/>
</dbReference>
<dbReference type="AlphaFoldDB" id="A0A0H5BWE8"/>
<evidence type="ECO:0000256" key="9">
    <source>
        <dbReference type="ARBA" id="ARBA00023310"/>
    </source>
</evidence>
<keyword evidence="12" id="KW-1185">Reference proteome</keyword>
<organism evidence="11 12">
    <name type="scientific">Candidatus Westeberhardia cardiocondylae</name>
    <dbReference type="NCBI Taxonomy" id="1594731"/>
    <lineage>
        <taxon>Bacteria</taxon>
        <taxon>Pseudomonadati</taxon>
        <taxon>Pseudomonadota</taxon>
        <taxon>Gammaproteobacteria</taxon>
        <taxon>Enterobacterales</taxon>
        <taxon>Enterobacteriaceae</taxon>
        <taxon>ant endosymbionts</taxon>
        <taxon>Candidatus Westeberhardia</taxon>
    </lineage>
</organism>
<dbReference type="PANTHER" id="PTHR11693:SF22">
    <property type="entry name" value="ATP SYNTHASE SUBUNIT GAMMA, MITOCHONDRIAL"/>
    <property type="match status" value="1"/>
</dbReference>
<evidence type="ECO:0000256" key="10">
    <source>
        <dbReference type="HAMAP-Rule" id="MF_00815"/>
    </source>
</evidence>
<keyword evidence="4 10" id="KW-0813">Transport</keyword>
<dbReference type="GO" id="GO:0045259">
    <property type="term" value="C:proton-transporting ATP synthase complex"/>
    <property type="evidence" value="ECO:0007669"/>
    <property type="project" value="UniProtKB-KW"/>
</dbReference>
<evidence type="ECO:0000256" key="1">
    <source>
        <dbReference type="ARBA" id="ARBA00003456"/>
    </source>
</evidence>
<dbReference type="GO" id="GO:0046933">
    <property type="term" value="F:proton-transporting ATP synthase activity, rotational mechanism"/>
    <property type="evidence" value="ECO:0007669"/>
    <property type="project" value="UniProtKB-UniRule"/>
</dbReference>
<dbReference type="Proteomes" id="UP000242753">
    <property type="component" value="Chromosome I"/>
</dbReference>
<proteinExistence type="inferred from homology"/>
<evidence type="ECO:0000313" key="12">
    <source>
        <dbReference type="Proteomes" id="UP000242753"/>
    </source>
</evidence>
<dbReference type="GO" id="GO:0005524">
    <property type="term" value="F:ATP binding"/>
    <property type="evidence" value="ECO:0007669"/>
    <property type="project" value="UniProtKB-UniRule"/>
</dbReference>
<comment type="function">
    <text evidence="1 10">Produces ATP from ADP in the presence of a proton gradient across the membrane. The gamma chain is believed to be important in regulating ATPase activity and the flow of protons through the CF(0) complex.</text>
</comment>
<evidence type="ECO:0000256" key="5">
    <source>
        <dbReference type="ARBA" id="ARBA00022781"/>
    </source>
</evidence>
<dbReference type="GO" id="GO:0005886">
    <property type="term" value="C:plasma membrane"/>
    <property type="evidence" value="ECO:0007669"/>
    <property type="project" value="UniProtKB-SubCell"/>
</dbReference>
<dbReference type="RefSeq" id="WP_281263888.1">
    <property type="nucleotide sequence ID" value="NZ_LN774881.1"/>
</dbReference>
<dbReference type="PATRIC" id="fig|1594731.3.peg.7"/>
<dbReference type="NCBIfam" id="TIGR01146">
    <property type="entry name" value="ATPsyn_F1gamma"/>
    <property type="match status" value="1"/>
</dbReference>
<comment type="subcellular location">
    <subcellularLocation>
        <location evidence="10">Cell membrane</location>
        <topology evidence="10">Peripheral membrane protein</topology>
    </subcellularLocation>
    <subcellularLocation>
        <location evidence="2">Membrane</location>
        <topology evidence="2">Peripheral membrane protein</topology>
    </subcellularLocation>
</comment>
<evidence type="ECO:0000313" key="11">
    <source>
        <dbReference type="EMBL" id="CEN31980.1"/>
    </source>
</evidence>
<dbReference type="Pfam" id="PF00231">
    <property type="entry name" value="ATP-synt"/>
    <property type="match status" value="1"/>
</dbReference>
<keyword evidence="8 10" id="KW-0139">CF(1)</keyword>
<evidence type="ECO:0000256" key="4">
    <source>
        <dbReference type="ARBA" id="ARBA00022448"/>
    </source>
</evidence>
<dbReference type="CDD" id="cd12151">
    <property type="entry name" value="F1-ATPase_gamma"/>
    <property type="match status" value="1"/>
</dbReference>
<evidence type="ECO:0000256" key="3">
    <source>
        <dbReference type="ARBA" id="ARBA00007681"/>
    </source>
</evidence>
<keyword evidence="9 10" id="KW-0066">ATP synthesis</keyword>
<reference evidence="12" key="1">
    <citation type="submission" date="2015-01" db="EMBL/GenBank/DDBJ databases">
        <authorList>
            <person name="Manzano-Marin A."/>
            <person name="Manzano-Marin A."/>
        </authorList>
    </citation>
    <scope>NUCLEOTIDE SEQUENCE [LARGE SCALE GENOMIC DNA]</scope>
    <source>
        <strain evidence="12">obscurior</strain>
    </source>
</reference>
<dbReference type="Gene3D" id="1.10.287.80">
    <property type="entry name" value="ATP synthase, gamma subunit, helix hairpin domain"/>
    <property type="match status" value="1"/>
</dbReference>
<evidence type="ECO:0000256" key="7">
    <source>
        <dbReference type="ARBA" id="ARBA00023136"/>
    </source>
</evidence>
<gene>
    <name evidence="10 11" type="primary">atpG</name>
    <name evidence="11" type="ORF">WEOB_007</name>
</gene>
<evidence type="ECO:0000256" key="2">
    <source>
        <dbReference type="ARBA" id="ARBA00004170"/>
    </source>
</evidence>
<dbReference type="InterPro" id="IPR035968">
    <property type="entry name" value="ATP_synth_F1_ATPase_gsu"/>
</dbReference>
<dbReference type="PANTHER" id="PTHR11693">
    <property type="entry name" value="ATP SYNTHASE GAMMA CHAIN"/>
    <property type="match status" value="1"/>
</dbReference>
<keyword evidence="5 10" id="KW-0375">Hydrogen ion transport</keyword>
<evidence type="ECO:0000256" key="8">
    <source>
        <dbReference type="ARBA" id="ARBA00023196"/>
    </source>
</evidence>
<name>A0A0H5BWE8_9ENTR</name>
<dbReference type="GO" id="GO:0042777">
    <property type="term" value="P:proton motive force-driven plasma membrane ATP synthesis"/>
    <property type="evidence" value="ECO:0007669"/>
    <property type="project" value="UniProtKB-UniRule"/>
</dbReference>
<sequence>MTKREIYNKISVFKRVKKVTKVMEMVSASKMKKLQKFVKIITPYEKKICEIVQRMLLNNTLNHSYMITKKVKCVGYFVFFTDHGLVGSFNINLFRKLIFDVVNWNKKGVMVELLLFGNKCASFFKNIDGVRIISKVVDIGNKPKLSKLNSSIQIMLSRYEKGKLNKIYIVSNRFISVVLQNPSIIQILPICDVFDKNCIKKYSFLHYLYEPNFEILFNVLLFKYIETKVYFSMIEHLICEQASRMVAMKTATDNGDNLLKELKLIYNKIRQNSVTTEISEIIAGASLV</sequence>
<comment type="subunit">
    <text evidence="10">F-type ATPases have 2 components, CF(1) - the catalytic core - and CF(0) - the membrane proton channel. CF(1) has five subunits: alpha(3), beta(3), gamma(1), delta(1), epsilon(1). CF(0) has three main subunits: a, b and c.</text>
</comment>
<evidence type="ECO:0000256" key="6">
    <source>
        <dbReference type="ARBA" id="ARBA00023065"/>
    </source>
</evidence>
<dbReference type="Gene3D" id="3.40.1380.10">
    <property type="match status" value="1"/>
</dbReference>
<dbReference type="SUPFAM" id="SSF52943">
    <property type="entry name" value="ATP synthase (F1-ATPase), gamma subunit"/>
    <property type="match status" value="1"/>
</dbReference>
<dbReference type="HAMAP" id="MF_00815">
    <property type="entry name" value="ATP_synth_gamma_bact"/>
    <property type="match status" value="1"/>
</dbReference>
<keyword evidence="10" id="KW-1003">Cell membrane</keyword>
<dbReference type="STRING" id="1594731.WEOB_007"/>
<dbReference type="EMBL" id="LN774881">
    <property type="protein sequence ID" value="CEN31980.1"/>
    <property type="molecule type" value="Genomic_DNA"/>
</dbReference>
<comment type="similarity">
    <text evidence="3 10">Belongs to the ATPase gamma chain family.</text>
</comment>
<protein>
    <recommendedName>
        <fullName evidence="10">ATP synthase gamma chain</fullName>
    </recommendedName>
    <alternativeName>
        <fullName evidence="10">ATP synthase F1 sector gamma subunit</fullName>
    </alternativeName>
    <alternativeName>
        <fullName evidence="10">F-ATPase gamma subunit</fullName>
    </alternativeName>
</protein>
<keyword evidence="6 10" id="KW-0406">Ion transport</keyword>
<dbReference type="KEGG" id="wca:WEOB_007"/>